<evidence type="ECO:0000313" key="6">
    <source>
        <dbReference type="Proteomes" id="UP001150569"/>
    </source>
</evidence>
<evidence type="ECO:0000256" key="1">
    <source>
        <dbReference type="ARBA" id="ARBA00022723"/>
    </source>
</evidence>
<sequence length="239" mass="26212">MAKHRLNDVNSDRGPVVEVEPFAKRTRQPVRPLYMPPEPSTHVSPTPALLAPSPEIPPYNPGLLALPSLTLGPNDMDYTPAHGYLHELPPVIPSSANAYRPPRHCTEPKTPPSLPSVGPYVPPLPYLSLPLAPAQPMYAPTPWTNSQRQTGSCTLCPVCKTHPLTFSRCTVTCSCGLAVDVGHESDPLGALNRRLESFQEKHMRVCPGEPQVLVAPFGDQGRQSLVMECRICQDYRFVL</sequence>
<keyword evidence="6" id="KW-1185">Reference proteome</keyword>
<evidence type="ECO:0000256" key="2">
    <source>
        <dbReference type="ARBA" id="ARBA00022771"/>
    </source>
</evidence>
<dbReference type="GO" id="GO:0005634">
    <property type="term" value="C:nucleus"/>
    <property type="evidence" value="ECO:0007669"/>
    <property type="project" value="TreeGrafter"/>
</dbReference>
<reference evidence="5" key="1">
    <citation type="submission" date="2022-07" db="EMBL/GenBank/DDBJ databases">
        <title>Phylogenomic reconstructions and comparative analyses of Kickxellomycotina fungi.</title>
        <authorList>
            <person name="Reynolds N.K."/>
            <person name="Stajich J.E."/>
            <person name="Barry K."/>
            <person name="Grigoriev I.V."/>
            <person name="Crous P."/>
            <person name="Smith M.E."/>
        </authorList>
    </citation>
    <scope>NUCLEOTIDE SEQUENCE</scope>
    <source>
        <strain evidence="5">RSA 861</strain>
    </source>
</reference>
<dbReference type="PANTHER" id="PTHR31742">
    <property type="entry name" value="RPA-INTERACTING PROTEIN RPAIN"/>
    <property type="match status" value="1"/>
</dbReference>
<keyword evidence="2" id="KW-0863">Zinc-finger</keyword>
<dbReference type="Pfam" id="PF14768">
    <property type="entry name" value="RPA_interact_C"/>
    <property type="match status" value="1"/>
</dbReference>
<organism evidence="5 6">
    <name type="scientific">Tieghemiomyces parasiticus</name>
    <dbReference type="NCBI Taxonomy" id="78921"/>
    <lineage>
        <taxon>Eukaryota</taxon>
        <taxon>Fungi</taxon>
        <taxon>Fungi incertae sedis</taxon>
        <taxon>Zoopagomycota</taxon>
        <taxon>Kickxellomycotina</taxon>
        <taxon>Dimargaritomycetes</taxon>
        <taxon>Dimargaritales</taxon>
        <taxon>Dimargaritaceae</taxon>
        <taxon>Tieghemiomyces</taxon>
    </lineage>
</organism>
<evidence type="ECO:0000313" key="5">
    <source>
        <dbReference type="EMBL" id="KAJ1928707.1"/>
    </source>
</evidence>
<gene>
    <name evidence="5" type="ORF">IWQ60_001807</name>
</gene>
<dbReference type="PANTHER" id="PTHR31742:SF1">
    <property type="entry name" value="RPA-INTERACTING PROTEIN"/>
    <property type="match status" value="1"/>
</dbReference>
<dbReference type="InterPro" id="IPR028156">
    <property type="entry name" value="RIP"/>
</dbReference>
<dbReference type="GO" id="GO:0008270">
    <property type="term" value="F:zinc ion binding"/>
    <property type="evidence" value="ECO:0007669"/>
    <property type="project" value="UniProtKB-KW"/>
</dbReference>
<dbReference type="InterPro" id="IPR028159">
    <property type="entry name" value="RPA_interact_C_dom"/>
</dbReference>
<name>A0A9W8AGB5_9FUNG</name>
<dbReference type="Proteomes" id="UP001150569">
    <property type="component" value="Unassembled WGS sequence"/>
</dbReference>
<dbReference type="AlphaFoldDB" id="A0A9W8AGB5"/>
<dbReference type="GO" id="GO:0006606">
    <property type="term" value="P:protein import into nucleus"/>
    <property type="evidence" value="ECO:0007669"/>
    <property type="project" value="TreeGrafter"/>
</dbReference>
<comment type="caution">
    <text evidence="5">The sequence shown here is derived from an EMBL/GenBank/DDBJ whole genome shotgun (WGS) entry which is preliminary data.</text>
</comment>
<dbReference type="EMBL" id="JANBPT010000062">
    <property type="protein sequence ID" value="KAJ1928707.1"/>
    <property type="molecule type" value="Genomic_DNA"/>
</dbReference>
<keyword evidence="3" id="KW-0862">Zinc</keyword>
<keyword evidence="1" id="KW-0479">Metal-binding</keyword>
<protein>
    <recommendedName>
        <fullName evidence="4">RPA-interacting protein C-terminal domain-containing protein</fullName>
    </recommendedName>
</protein>
<feature type="domain" description="RPA-interacting protein C-terminal" evidence="4">
    <location>
        <begin position="155"/>
        <end position="235"/>
    </location>
</feature>
<evidence type="ECO:0000259" key="4">
    <source>
        <dbReference type="Pfam" id="PF14768"/>
    </source>
</evidence>
<proteinExistence type="predicted"/>
<evidence type="ECO:0000256" key="3">
    <source>
        <dbReference type="ARBA" id="ARBA00022833"/>
    </source>
</evidence>
<accession>A0A9W8AGB5</accession>